<dbReference type="SMART" id="SM00353">
    <property type="entry name" value="HLH"/>
    <property type="match status" value="1"/>
</dbReference>
<feature type="compositionally biased region" description="Low complexity" evidence="5">
    <location>
        <begin position="107"/>
        <end position="116"/>
    </location>
</feature>
<dbReference type="PANTHER" id="PTHR12565">
    <property type="entry name" value="STEROL REGULATORY ELEMENT-BINDING PROTEIN"/>
    <property type="match status" value="1"/>
</dbReference>
<organism evidence="7 8">
    <name type="scientific">Rhamnella rubrinervis</name>
    <dbReference type="NCBI Taxonomy" id="2594499"/>
    <lineage>
        <taxon>Eukaryota</taxon>
        <taxon>Viridiplantae</taxon>
        <taxon>Streptophyta</taxon>
        <taxon>Embryophyta</taxon>
        <taxon>Tracheophyta</taxon>
        <taxon>Spermatophyta</taxon>
        <taxon>Magnoliopsida</taxon>
        <taxon>eudicotyledons</taxon>
        <taxon>Gunneridae</taxon>
        <taxon>Pentapetalae</taxon>
        <taxon>rosids</taxon>
        <taxon>fabids</taxon>
        <taxon>Rosales</taxon>
        <taxon>Rhamnaceae</taxon>
        <taxon>rhamnoid group</taxon>
        <taxon>Rhamneae</taxon>
        <taxon>Rhamnella</taxon>
    </lineage>
</organism>
<feature type="compositionally biased region" description="Polar residues" evidence="5">
    <location>
        <begin position="66"/>
        <end position="82"/>
    </location>
</feature>
<accession>A0A8K0GXN0</accession>
<sequence length="343" mass="38290">MAAFSYSHQPFLLDSVFLPNTLIKMSGSMEDANLNTNNCFSQFYTTSQNETSCVLDHSSKVALSDNEPSMTKKQSITESSSVVDKLESGEQVTQKLPIMDKKRKSRNGSSLSSALSKEPKENKGKKQKKCNDAQKDGERKLKFDKNNQAKAEDEPSRGYIHVRARRGQATDSHSLAERVRREKISERMKMLQKLVPGCDKVTGKALMLDEIINYVQSLQNQVEFLSMKLASVNPMFYDFGLMDLDSFMVRPERLSSMALPIPSVPQCGPTQPTAFADTPPTASFTTATNYPPIENSAAPLVLQQGQSSNAFCHENGNLLWDMEDQRQNFLNPSGFINNLCSFN</sequence>
<feature type="compositionally biased region" description="Basic and acidic residues" evidence="5">
    <location>
        <begin position="117"/>
        <end position="156"/>
    </location>
</feature>
<evidence type="ECO:0000256" key="3">
    <source>
        <dbReference type="ARBA" id="ARBA00023163"/>
    </source>
</evidence>
<comment type="subcellular location">
    <subcellularLocation>
        <location evidence="1">Nucleus</location>
    </subcellularLocation>
</comment>
<evidence type="ECO:0000256" key="1">
    <source>
        <dbReference type="ARBA" id="ARBA00004123"/>
    </source>
</evidence>
<keyword evidence="2" id="KW-0805">Transcription regulation</keyword>
<evidence type="ECO:0000256" key="2">
    <source>
        <dbReference type="ARBA" id="ARBA00023015"/>
    </source>
</evidence>
<dbReference type="PROSITE" id="PS50888">
    <property type="entry name" value="BHLH"/>
    <property type="match status" value="1"/>
</dbReference>
<dbReference type="AlphaFoldDB" id="A0A8K0GXN0"/>
<dbReference type="GO" id="GO:0003700">
    <property type="term" value="F:DNA-binding transcription factor activity"/>
    <property type="evidence" value="ECO:0007669"/>
    <property type="project" value="TreeGrafter"/>
</dbReference>
<feature type="domain" description="BHLH" evidence="6">
    <location>
        <begin position="168"/>
        <end position="218"/>
    </location>
</feature>
<name>A0A8K0GXN0_9ROSA</name>
<evidence type="ECO:0000313" key="8">
    <source>
        <dbReference type="Proteomes" id="UP000796880"/>
    </source>
</evidence>
<dbReference type="EMBL" id="VOIH02000009">
    <property type="protein sequence ID" value="KAF3438520.1"/>
    <property type="molecule type" value="Genomic_DNA"/>
</dbReference>
<keyword evidence="8" id="KW-1185">Reference proteome</keyword>
<dbReference type="Pfam" id="PF00010">
    <property type="entry name" value="HLH"/>
    <property type="match status" value="1"/>
</dbReference>
<evidence type="ECO:0000256" key="5">
    <source>
        <dbReference type="SAM" id="MobiDB-lite"/>
    </source>
</evidence>
<dbReference type="FunFam" id="4.10.280.10:FF:000002">
    <property type="entry name" value="Basic helix-loop-helix transcription factor"/>
    <property type="match status" value="1"/>
</dbReference>
<dbReference type="GO" id="GO:0005634">
    <property type="term" value="C:nucleus"/>
    <property type="evidence" value="ECO:0007669"/>
    <property type="project" value="UniProtKB-SubCell"/>
</dbReference>
<keyword evidence="3" id="KW-0804">Transcription</keyword>
<evidence type="ECO:0000259" key="6">
    <source>
        <dbReference type="PROSITE" id="PS50888"/>
    </source>
</evidence>
<gene>
    <name evidence="7" type="ORF">FNV43_RR21282</name>
</gene>
<dbReference type="InterPro" id="IPR011598">
    <property type="entry name" value="bHLH_dom"/>
</dbReference>
<keyword evidence="4" id="KW-0539">Nucleus</keyword>
<dbReference type="SUPFAM" id="SSF47459">
    <property type="entry name" value="HLH, helix-loop-helix DNA-binding domain"/>
    <property type="match status" value="1"/>
</dbReference>
<dbReference type="InterPro" id="IPR024097">
    <property type="entry name" value="bHLH_ZIP_TF"/>
</dbReference>
<dbReference type="PANTHER" id="PTHR12565:SF431">
    <property type="entry name" value="TRANSCRIPTION FACTOR BHLH137"/>
    <property type="match status" value="1"/>
</dbReference>
<dbReference type="CDD" id="cd18919">
    <property type="entry name" value="bHLH_AtBPE_like"/>
    <property type="match status" value="1"/>
</dbReference>
<dbReference type="OrthoDB" id="1928604at2759"/>
<comment type="caution">
    <text evidence="7">The sequence shown here is derived from an EMBL/GenBank/DDBJ whole genome shotgun (WGS) entry which is preliminary data.</text>
</comment>
<dbReference type="GO" id="GO:0046983">
    <property type="term" value="F:protein dimerization activity"/>
    <property type="evidence" value="ECO:0007669"/>
    <property type="project" value="InterPro"/>
</dbReference>
<dbReference type="Gene3D" id="4.10.280.10">
    <property type="entry name" value="Helix-loop-helix DNA-binding domain"/>
    <property type="match status" value="1"/>
</dbReference>
<protein>
    <recommendedName>
        <fullName evidence="6">BHLH domain-containing protein</fullName>
    </recommendedName>
</protein>
<dbReference type="Proteomes" id="UP000796880">
    <property type="component" value="Unassembled WGS sequence"/>
</dbReference>
<evidence type="ECO:0000256" key="4">
    <source>
        <dbReference type="ARBA" id="ARBA00023242"/>
    </source>
</evidence>
<feature type="region of interest" description="Disordered" evidence="5">
    <location>
        <begin position="62"/>
        <end position="158"/>
    </location>
</feature>
<dbReference type="InterPro" id="IPR036638">
    <property type="entry name" value="HLH_DNA-bd_sf"/>
</dbReference>
<evidence type="ECO:0000313" key="7">
    <source>
        <dbReference type="EMBL" id="KAF3438520.1"/>
    </source>
</evidence>
<reference evidence="7" key="1">
    <citation type="submission" date="2020-03" db="EMBL/GenBank/DDBJ databases">
        <title>A high-quality chromosome-level genome assembly of a woody plant with both climbing and erect habits, Rhamnella rubrinervis.</title>
        <authorList>
            <person name="Lu Z."/>
            <person name="Yang Y."/>
            <person name="Zhu X."/>
            <person name="Sun Y."/>
        </authorList>
    </citation>
    <scope>NUCLEOTIDE SEQUENCE</scope>
    <source>
        <strain evidence="7">BYM</strain>
        <tissue evidence="7">Leaf</tissue>
    </source>
</reference>
<proteinExistence type="predicted"/>